<feature type="compositionally biased region" description="Polar residues" evidence="6">
    <location>
        <begin position="914"/>
        <end position="923"/>
    </location>
</feature>
<feature type="compositionally biased region" description="Basic and acidic residues" evidence="6">
    <location>
        <begin position="55"/>
        <end position="75"/>
    </location>
</feature>
<dbReference type="AlphaFoldDB" id="A0AA40I2P1"/>
<evidence type="ECO:0000256" key="4">
    <source>
        <dbReference type="ARBA" id="ARBA00022753"/>
    </source>
</evidence>
<evidence type="ECO:0000259" key="7">
    <source>
        <dbReference type="PROSITE" id="PS51511"/>
    </source>
</evidence>
<reference evidence="8" key="1">
    <citation type="submission" date="2023-06" db="EMBL/GenBank/DDBJ databases">
        <title>Reference genome for the Northern bat (Eptesicus nilssonii), a most northern bat species.</title>
        <authorList>
            <person name="Laine V.N."/>
            <person name="Pulliainen A.T."/>
            <person name="Lilley T.M."/>
        </authorList>
    </citation>
    <scope>NUCLEOTIDE SEQUENCE</scope>
    <source>
        <strain evidence="8">BLF_Eptnil</strain>
        <tissue evidence="8">Kidney</tissue>
    </source>
</reference>
<feature type="compositionally biased region" description="Polar residues" evidence="6">
    <location>
        <begin position="1"/>
        <end position="10"/>
    </location>
</feature>
<dbReference type="SUPFAM" id="SSF144270">
    <property type="entry name" value="Eferin C-derminal domain-like"/>
    <property type="match status" value="1"/>
</dbReference>
<dbReference type="GO" id="GO:0031267">
    <property type="term" value="F:small GTPase binding"/>
    <property type="evidence" value="ECO:0007669"/>
    <property type="project" value="InterPro"/>
</dbReference>
<feature type="compositionally biased region" description="Low complexity" evidence="6">
    <location>
        <begin position="470"/>
        <end position="493"/>
    </location>
</feature>
<feature type="compositionally biased region" description="Low complexity" evidence="6">
    <location>
        <begin position="864"/>
        <end position="875"/>
    </location>
</feature>
<feature type="compositionally biased region" description="Low complexity" evidence="6">
    <location>
        <begin position="443"/>
        <end position="454"/>
    </location>
</feature>
<dbReference type="GO" id="GO:0015031">
    <property type="term" value="P:protein transport"/>
    <property type="evidence" value="ECO:0007669"/>
    <property type="project" value="UniProtKB-KW"/>
</dbReference>
<evidence type="ECO:0000256" key="5">
    <source>
        <dbReference type="ARBA" id="ARBA00022927"/>
    </source>
</evidence>
<dbReference type="Pfam" id="PF09457">
    <property type="entry name" value="RBD-FIP"/>
    <property type="match status" value="1"/>
</dbReference>
<comment type="subcellular location">
    <subcellularLocation>
        <location evidence="1">Endosome</location>
    </subcellularLocation>
</comment>
<dbReference type="GO" id="GO:0005768">
    <property type="term" value="C:endosome"/>
    <property type="evidence" value="ECO:0007669"/>
    <property type="project" value="UniProtKB-SubCell"/>
</dbReference>
<dbReference type="PANTHER" id="PTHR15746:SF22">
    <property type="entry name" value="RAB11 FAMILY-INTERACTING PROTEIN 1"/>
    <property type="match status" value="1"/>
</dbReference>
<accession>A0AA40I2P1</accession>
<dbReference type="InterPro" id="IPR037245">
    <property type="entry name" value="FIP-RBD_C_sf"/>
</dbReference>
<keyword evidence="3" id="KW-0597">Phosphoprotein</keyword>
<dbReference type="GO" id="GO:0045055">
    <property type="term" value="P:regulated exocytosis"/>
    <property type="evidence" value="ECO:0007669"/>
    <property type="project" value="TreeGrafter"/>
</dbReference>
<evidence type="ECO:0000313" key="9">
    <source>
        <dbReference type="Proteomes" id="UP001177744"/>
    </source>
</evidence>
<dbReference type="Gene3D" id="1.20.5.2440">
    <property type="match status" value="1"/>
</dbReference>
<dbReference type="PANTHER" id="PTHR15746">
    <property type="entry name" value="RAB11-RELATED"/>
    <property type="match status" value="1"/>
</dbReference>
<feature type="compositionally biased region" description="Basic and acidic residues" evidence="6">
    <location>
        <begin position="305"/>
        <end position="315"/>
    </location>
</feature>
<feature type="compositionally biased region" description="Basic and acidic residues" evidence="6">
    <location>
        <begin position="329"/>
        <end position="338"/>
    </location>
</feature>
<sequence length="1153" mass="123391">LFSSKVTSRPSPCRWYTLKSKPGKKDKERGEIEVDIQFMRNNMTASMFDLSVKDKSRNPFGKLKDKIRGKNKDSASDTASAILPSTSPSVDSEDESPSKDKKKKSKIKTLFSKSNLQKTPLSQSMSVLPTPKSDKVLLRPGDFQSRWEDDDNEDESSSASDIMSHKRTASADPKQLNQVNLTLPKKEGLSFLGGLRSKNDSLSRSNVCINGNHVYVEQPEGRTETKDSTSSSPSPQGFRKKHLFSSTENLSPRAWKEPGDGGAVSSDKWLSESSTKNSPKSMTLPPSWPPGSGDIRENTAPAKLEAVKESKESKKHENRKSSLLSLVTGKKDVAKGNEGESPATTPGKEQEGPLREDGPGPAEGLVKRSEKDTLAVVSGRGKSLNPFEEVQSTEPEADPEPKSEPTPPVTSARAPQTKAVKPRLEVSPEVQPTARLPPPPVSLPFFSALPSSPAQTPVPPQSGHEAETQSSESPSVFSASSPPLAAPISTSTPIRSWPSTDQGQAGAEEPSLLPDAEVHKESFTQVPNAVSCALGSLSKQPPAAVWKGTGEAPAGKTREADTEKDTSGDDSAKCLLKQPETGQQEEPPRFPPKKQQDYPPSSEGAREVTLALSVRGGRTEGPAGKPPMGVKTDGESPSGFFEEDRVRGGEMTSTIKQVVPPLRVGEPVLPRNSTMGRHEEMGLNGSEGPKRIRKHVSFSEQLFTEEEVEKSPGLVGEDESNPQELGREGAATGDVCDREPAERPHAEDSEGEVVTEPRPLDSGVPAALAGHLLLPSHEERVSEGPVSEASSGKGMEEDDTLLAQNQSKASDHEGLLSDPLGDLQSASDVKPPVTADLDLTLPSIPEVTSDDERVDEVEDDSEAAEVAALEGGASSWSRLPAHAEKAPSGEAGGLAVPADNLRELRSKAPEASGRASSEHTTTLEIHKPNLGKSSRLGTRLPGPGDGEEAKLMGNGRRRQPADSALDSPISSPSFSEPSPATHSSPSYPLSDTHHTSTAESQKKATAEGLPGKVENSGKRKPLLQAWVSPSETHPVSAGTGSAKHRPHLVKPMNTTATKIANSSSGTATIISENLINEAIMKKYTPSDPAFAYAQLTHDELIQLVLKQKETISKKEFQVRELEDYIDNLLVRVMEETPNILRVPGQVGKKAGKM</sequence>
<gene>
    <name evidence="8" type="ORF">QTO34_016605</name>
</gene>
<comment type="caution">
    <text evidence="8">The sequence shown here is derived from an EMBL/GenBank/DDBJ whole genome shotgun (WGS) entry which is preliminary data.</text>
</comment>
<feature type="region of interest" description="Disordered" evidence="6">
    <location>
        <begin position="55"/>
        <end position="520"/>
    </location>
</feature>
<evidence type="ECO:0000256" key="3">
    <source>
        <dbReference type="ARBA" id="ARBA00022553"/>
    </source>
</evidence>
<dbReference type="PROSITE" id="PS51511">
    <property type="entry name" value="FIP_RBD"/>
    <property type="match status" value="1"/>
</dbReference>
<feature type="compositionally biased region" description="Polar residues" evidence="6">
    <location>
        <begin position="115"/>
        <end position="127"/>
    </location>
</feature>
<keyword evidence="9" id="KW-1185">Reference proteome</keyword>
<keyword evidence="2" id="KW-0813">Transport</keyword>
<dbReference type="InterPro" id="IPR019018">
    <property type="entry name" value="Rab-bd_FIP-RBD"/>
</dbReference>
<organism evidence="8 9">
    <name type="scientific">Cnephaeus nilssonii</name>
    <name type="common">Northern bat</name>
    <name type="synonym">Eptesicus nilssonii</name>
    <dbReference type="NCBI Taxonomy" id="3371016"/>
    <lineage>
        <taxon>Eukaryota</taxon>
        <taxon>Metazoa</taxon>
        <taxon>Chordata</taxon>
        <taxon>Craniata</taxon>
        <taxon>Vertebrata</taxon>
        <taxon>Euteleostomi</taxon>
        <taxon>Mammalia</taxon>
        <taxon>Eutheria</taxon>
        <taxon>Laurasiatheria</taxon>
        <taxon>Chiroptera</taxon>
        <taxon>Yangochiroptera</taxon>
        <taxon>Vespertilionidae</taxon>
        <taxon>Cnephaeus</taxon>
    </lineage>
</organism>
<feature type="compositionally biased region" description="Basic and acidic residues" evidence="6">
    <location>
        <begin position="348"/>
        <end position="358"/>
    </location>
</feature>
<protein>
    <recommendedName>
        <fullName evidence="7">FIP-RBD domain-containing protein</fullName>
    </recommendedName>
</protein>
<keyword evidence="5" id="KW-0653">Protein transport</keyword>
<evidence type="ECO:0000313" key="8">
    <source>
        <dbReference type="EMBL" id="KAK1341854.1"/>
    </source>
</evidence>
<evidence type="ECO:0000256" key="2">
    <source>
        <dbReference type="ARBA" id="ARBA00022448"/>
    </source>
</evidence>
<feature type="region of interest" description="Disordered" evidence="6">
    <location>
        <begin position="1"/>
        <end position="30"/>
    </location>
</feature>
<dbReference type="Proteomes" id="UP001177744">
    <property type="component" value="Unassembled WGS sequence"/>
</dbReference>
<feature type="compositionally biased region" description="Polar residues" evidence="6">
    <location>
        <begin position="981"/>
        <end position="990"/>
    </location>
</feature>
<feature type="compositionally biased region" description="Polar residues" evidence="6">
    <location>
        <begin position="200"/>
        <end position="209"/>
    </location>
</feature>
<evidence type="ECO:0000256" key="6">
    <source>
        <dbReference type="SAM" id="MobiDB-lite"/>
    </source>
</evidence>
<evidence type="ECO:0000256" key="1">
    <source>
        <dbReference type="ARBA" id="ARBA00004177"/>
    </source>
</evidence>
<feature type="domain" description="FIP-RBD" evidence="7">
    <location>
        <begin position="1081"/>
        <end position="1143"/>
    </location>
</feature>
<feature type="compositionally biased region" description="Polar residues" evidence="6">
    <location>
        <begin position="271"/>
        <end position="281"/>
    </location>
</feature>
<keyword evidence="4" id="KW-0967">Endosome</keyword>
<feature type="non-terminal residue" evidence="8">
    <location>
        <position position="1"/>
    </location>
</feature>
<feature type="compositionally biased region" description="Basic and acidic residues" evidence="6">
    <location>
        <begin position="556"/>
        <end position="572"/>
    </location>
</feature>
<dbReference type="InterPro" id="IPR037789">
    <property type="entry name" value="FIP_classI"/>
</dbReference>
<dbReference type="FunFam" id="1.20.5.2440:FF:000002">
    <property type="entry name" value="rab11 family-interacting protein 2 isoform X1"/>
    <property type="match status" value="1"/>
</dbReference>
<dbReference type="EMBL" id="JAULJE010000006">
    <property type="protein sequence ID" value="KAK1341854.1"/>
    <property type="molecule type" value="Genomic_DNA"/>
</dbReference>
<name>A0AA40I2P1_CNENI</name>
<feature type="compositionally biased region" description="Acidic residues" evidence="6">
    <location>
        <begin position="848"/>
        <end position="863"/>
    </location>
</feature>
<feature type="compositionally biased region" description="Low complexity" evidence="6">
    <location>
        <begin position="961"/>
        <end position="980"/>
    </location>
</feature>
<feature type="compositionally biased region" description="Basic and acidic residues" evidence="6">
    <location>
        <begin position="735"/>
        <end position="748"/>
    </location>
</feature>
<feature type="compositionally biased region" description="Basic and acidic residues" evidence="6">
    <location>
        <begin position="991"/>
        <end position="1005"/>
    </location>
</feature>
<proteinExistence type="predicted"/>
<feature type="region of interest" description="Disordered" evidence="6">
    <location>
        <begin position="538"/>
        <end position="1047"/>
    </location>
</feature>